<sequence>MSRLSVDNKHVFSELDDPERQDLIRRIVEQDPSLCEIPRGNFFFLWFANIEMLRKHASPRDDSDITSLNLLLRLPAPDIAGVWASTKTGPQSKPASRATQGTASASASVRSRSGSPSKGKIPVRQRSPLRKEIISPPLVPLPTSVPNTVAGPSRPVAVVSVLDTASCKSASLQRDSDMCVVTKMGQPTLQSAHILPSKLNRGEIKSEMWSTLKMFFGPEQVAALKSEILGNDNRVNAEYVSNFITLSVQVHQWWDRAMIAFRPVWMNEDKTVMDLAFHWLPLCDQTQKRSEDVSIFAHPYPTQRQGWFEGPSDRHRLWELENKQLVCSGFIFSITTTSAEKRPLPSWELMSLKWNLSRIAAMQGAAEEEDSDIDSDGDSVAVTSGSRSPVKEERTSKEYTPFRSPTRSRSISPVKEGRTSKENTPFRSPTRSRSISPVKEGRTSKENTPFRSPARSQSISPSKLRDLVLEDTEFSGFVE</sequence>
<proteinExistence type="predicted"/>
<feature type="compositionally biased region" description="Acidic residues" evidence="1">
    <location>
        <begin position="366"/>
        <end position="377"/>
    </location>
</feature>
<dbReference type="Pfam" id="PF13391">
    <property type="entry name" value="HNH_2"/>
    <property type="match status" value="1"/>
</dbReference>
<comment type="caution">
    <text evidence="3">The sequence shown here is derived from an EMBL/GenBank/DDBJ whole genome shotgun (WGS) entry which is preliminary data.</text>
</comment>
<evidence type="ECO:0000256" key="1">
    <source>
        <dbReference type="SAM" id="MobiDB-lite"/>
    </source>
</evidence>
<protein>
    <recommendedName>
        <fullName evidence="2">HNH nuclease domain-containing protein</fullName>
    </recommendedName>
</protein>
<evidence type="ECO:0000259" key="2">
    <source>
        <dbReference type="Pfam" id="PF13391"/>
    </source>
</evidence>
<dbReference type="InterPro" id="IPR003615">
    <property type="entry name" value="HNH_nuc"/>
</dbReference>
<feature type="region of interest" description="Disordered" evidence="1">
    <location>
        <begin position="365"/>
        <end position="465"/>
    </location>
</feature>
<dbReference type="AlphaFoldDB" id="A0A1F5L848"/>
<gene>
    <name evidence="3" type="ORF">PENARI_c022G08333</name>
</gene>
<feature type="compositionally biased region" description="Low complexity" evidence="1">
    <location>
        <begin position="104"/>
        <end position="120"/>
    </location>
</feature>
<dbReference type="GeneID" id="34580149"/>
<organism evidence="3 4">
    <name type="scientific">Penicillium arizonense</name>
    <dbReference type="NCBI Taxonomy" id="1835702"/>
    <lineage>
        <taxon>Eukaryota</taxon>
        <taxon>Fungi</taxon>
        <taxon>Dikarya</taxon>
        <taxon>Ascomycota</taxon>
        <taxon>Pezizomycotina</taxon>
        <taxon>Eurotiomycetes</taxon>
        <taxon>Eurotiomycetidae</taxon>
        <taxon>Eurotiales</taxon>
        <taxon>Aspergillaceae</taxon>
        <taxon>Penicillium</taxon>
    </lineage>
</organism>
<evidence type="ECO:0000313" key="3">
    <source>
        <dbReference type="EMBL" id="OGE49247.1"/>
    </source>
</evidence>
<dbReference type="Proteomes" id="UP000177622">
    <property type="component" value="Unassembled WGS sequence"/>
</dbReference>
<dbReference type="EMBL" id="LXJU01000022">
    <property type="protein sequence ID" value="OGE49247.1"/>
    <property type="molecule type" value="Genomic_DNA"/>
</dbReference>
<feature type="region of interest" description="Disordered" evidence="1">
    <location>
        <begin position="83"/>
        <end position="127"/>
    </location>
</feature>
<dbReference type="OrthoDB" id="5416097at2759"/>
<feature type="domain" description="HNH nuclease" evidence="2">
    <location>
        <begin position="179"/>
        <end position="261"/>
    </location>
</feature>
<feature type="compositionally biased region" description="Polar residues" evidence="1">
    <location>
        <begin position="446"/>
        <end position="461"/>
    </location>
</feature>
<keyword evidence="4" id="KW-1185">Reference proteome</keyword>
<reference evidence="3 4" key="1">
    <citation type="journal article" date="2016" name="Sci. Rep.">
        <title>Penicillium arizonense, a new, genome sequenced fungal species, reveals a high chemical diversity in secreted metabolites.</title>
        <authorList>
            <person name="Grijseels S."/>
            <person name="Nielsen J.C."/>
            <person name="Randelovic M."/>
            <person name="Nielsen J."/>
            <person name="Nielsen K.F."/>
            <person name="Workman M."/>
            <person name="Frisvad J.C."/>
        </authorList>
    </citation>
    <scope>NUCLEOTIDE SEQUENCE [LARGE SCALE GENOMIC DNA]</scope>
    <source>
        <strain evidence="3 4">CBS 141311</strain>
    </source>
</reference>
<evidence type="ECO:0000313" key="4">
    <source>
        <dbReference type="Proteomes" id="UP000177622"/>
    </source>
</evidence>
<feature type="compositionally biased region" description="Polar residues" evidence="1">
    <location>
        <begin position="422"/>
        <end position="435"/>
    </location>
</feature>
<accession>A0A1F5L848</accession>
<feature type="compositionally biased region" description="Polar residues" evidence="1">
    <location>
        <begin position="85"/>
        <end position="103"/>
    </location>
</feature>
<dbReference type="RefSeq" id="XP_022484699.1">
    <property type="nucleotide sequence ID" value="XM_022635415.1"/>
</dbReference>
<name>A0A1F5L848_PENAI</name>